<reference evidence="3" key="3">
    <citation type="submission" date="2025-09" db="UniProtKB">
        <authorList>
            <consortium name="Ensembl"/>
        </authorList>
    </citation>
    <scope>IDENTIFICATION</scope>
</reference>
<dbReference type="GeneTree" id="ENSGT00390000012939"/>
<organism evidence="3 4">
    <name type="scientific">Pygocentrus nattereri</name>
    <name type="common">Red-bellied piranha</name>
    <dbReference type="NCBI Taxonomy" id="42514"/>
    <lineage>
        <taxon>Eukaryota</taxon>
        <taxon>Metazoa</taxon>
        <taxon>Chordata</taxon>
        <taxon>Craniata</taxon>
        <taxon>Vertebrata</taxon>
        <taxon>Euteleostomi</taxon>
        <taxon>Actinopterygii</taxon>
        <taxon>Neopterygii</taxon>
        <taxon>Teleostei</taxon>
        <taxon>Ostariophysi</taxon>
        <taxon>Characiformes</taxon>
        <taxon>Characoidei</taxon>
        <taxon>Pygocentrus</taxon>
    </lineage>
</organism>
<accession>A0AAR2LFQ3</accession>
<dbReference type="SUPFAM" id="SSF54236">
    <property type="entry name" value="Ubiquitin-like"/>
    <property type="match status" value="1"/>
</dbReference>
<evidence type="ECO:0000313" key="4">
    <source>
        <dbReference type="Proteomes" id="UP001501920"/>
    </source>
</evidence>
<feature type="domain" description="UBX" evidence="2">
    <location>
        <begin position="118"/>
        <end position="190"/>
    </location>
</feature>
<dbReference type="Pfam" id="PF00789">
    <property type="entry name" value="UBX"/>
    <property type="match status" value="1"/>
</dbReference>
<evidence type="ECO:0000256" key="1">
    <source>
        <dbReference type="SAM" id="MobiDB-lite"/>
    </source>
</evidence>
<evidence type="ECO:0000313" key="3">
    <source>
        <dbReference type="Ensembl" id="ENSPNAP00000073477.1"/>
    </source>
</evidence>
<dbReference type="InterPro" id="IPR001012">
    <property type="entry name" value="UBX_dom"/>
</dbReference>
<proteinExistence type="predicted"/>
<evidence type="ECO:0000259" key="2">
    <source>
        <dbReference type="Pfam" id="PF00789"/>
    </source>
</evidence>
<dbReference type="AlphaFoldDB" id="A0AAR2LFQ3"/>
<protein>
    <recommendedName>
        <fullName evidence="2">UBX domain-containing protein</fullName>
    </recommendedName>
</protein>
<name>A0AAR2LFQ3_PYGNA</name>
<sequence>MHMTRPKSSKGRTRVRVTQALAADEGVHQSHMFSPHPPPSSTPTVIPTRAVPRQSSRPSAEVHSEIFEPPPDVPVLSLNKYKVLPSIEKRPGDVLTRGVEEKVSRLSLSDSTVDGDKQLLLAIRTPCGQRFKWHFQPTDTLQAVIAAAEAKCGERYKHAVIETMEVPRQTFTNLTMSLSQCGIFNKSVLCISLEDSAVDY</sequence>
<dbReference type="Gene3D" id="3.10.20.90">
    <property type="entry name" value="Phosphatidylinositol 3-kinase Catalytic Subunit, Chain A, domain 1"/>
    <property type="match status" value="1"/>
</dbReference>
<reference evidence="3 4" key="1">
    <citation type="submission" date="2020-10" db="EMBL/GenBank/DDBJ databases">
        <title>Pygocentrus nattereri (red-bellied piranha) genome, fPygNat1, primary haplotype.</title>
        <authorList>
            <person name="Myers G."/>
            <person name="Meyer A."/>
            <person name="Karagic N."/>
            <person name="Pippel M."/>
            <person name="Winkler S."/>
            <person name="Tracey A."/>
            <person name="Wood J."/>
            <person name="Formenti G."/>
            <person name="Howe K."/>
            <person name="Fedrigo O."/>
            <person name="Jarvis E.D."/>
        </authorList>
    </citation>
    <scope>NUCLEOTIDE SEQUENCE [LARGE SCALE GENOMIC DNA]</scope>
</reference>
<feature type="region of interest" description="Disordered" evidence="1">
    <location>
        <begin position="24"/>
        <end position="48"/>
    </location>
</feature>
<gene>
    <name evidence="3" type="primary">UBXN10</name>
</gene>
<dbReference type="Ensembl" id="ENSPNAT00000048459.1">
    <property type="protein sequence ID" value="ENSPNAP00000073477.1"/>
    <property type="gene ID" value="ENSPNAG00000035454.1"/>
</dbReference>
<dbReference type="InterPro" id="IPR029071">
    <property type="entry name" value="Ubiquitin-like_domsf"/>
</dbReference>
<reference evidence="3" key="2">
    <citation type="submission" date="2025-08" db="UniProtKB">
        <authorList>
            <consortium name="Ensembl"/>
        </authorList>
    </citation>
    <scope>IDENTIFICATION</scope>
</reference>
<dbReference type="Proteomes" id="UP001501920">
    <property type="component" value="Chromosome 9"/>
</dbReference>
<dbReference type="CDD" id="cd17076">
    <property type="entry name" value="UBX_UBXN10"/>
    <property type="match status" value="1"/>
</dbReference>
<keyword evidence="4" id="KW-1185">Reference proteome</keyword>